<dbReference type="EMBL" id="PJRP01000006">
    <property type="protein sequence ID" value="PLP99695.1"/>
    <property type="molecule type" value="Genomic_DNA"/>
</dbReference>
<dbReference type="PANTHER" id="PTHR43072">
    <property type="entry name" value="N-ACETYLTRANSFERASE"/>
    <property type="match status" value="1"/>
</dbReference>
<evidence type="ECO:0000256" key="1">
    <source>
        <dbReference type="ARBA" id="ARBA00022679"/>
    </source>
</evidence>
<evidence type="ECO:0000256" key="2">
    <source>
        <dbReference type="ARBA" id="ARBA00023315"/>
    </source>
</evidence>
<gene>
    <name evidence="5" type="ORF">CYJ10_14950</name>
</gene>
<dbReference type="InterPro" id="IPR000182">
    <property type="entry name" value="GNAT_dom"/>
</dbReference>
<feature type="compositionally biased region" description="Basic and acidic residues" evidence="3">
    <location>
        <begin position="8"/>
        <end position="21"/>
    </location>
</feature>
<keyword evidence="2" id="KW-0012">Acyltransferase</keyword>
<name>A0A2N5CBW1_9BURK</name>
<evidence type="ECO:0000313" key="6">
    <source>
        <dbReference type="Proteomes" id="UP000234341"/>
    </source>
</evidence>
<dbReference type="SUPFAM" id="SSF55729">
    <property type="entry name" value="Acyl-CoA N-acyltransferases (Nat)"/>
    <property type="match status" value="1"/>
</dbReference>
<dbReference type="OrthoDB" id="9807426at2"/>
<evidence type="ECO:0000313" key="5">
    <source>
        <dbReference type="EMBL" id="PLP99695.1"/>
    </source>
</evidence>
<dbReference type="PANTHER" id="PTHR43072:SF23">
    <property type="entry name" value="UPF0039 PROTEIN C11D3.02C"/>
    <property type="match status" value="1"/>
</dbReference>
<comment type="caution">
    <text evidence="5">The sequence shown here is derived from an EMBL/GenBank/DDBJ whole genome shotgun (WGS) entry which is preliminary data.</text>
</comment>
<reference evidence="5 6" key="1">
    <citation type="submission" date="2017-12" db="EMBL/GenBank/DDBJ databases">
        <title>Genome sequence of the active heterotrophic nitrifier-denitrifier, Cupriavidus pauculus UM1.</title>
        <authorList>
            <person name="Putonti C."/>
            <person name="Castignetti D."/>
        </authorList>
    </citation>
    <scope>NUCLEOTIDE SEQUENCE [LARGE SCALE GENOMIC DNA]</scope>
    <source>
        <strain evidence="5 6">UM1</strain>
    </source>
</reference>
<dbReference type="CDD" id="cd04301">
    <property type="entry name" value="NAT_SF"/>
    <property type="match status" value="1"/>
</dbReference>
<dbReference type="Proteomes" id="UP000234341">
    <property type="component" value="Unassembled WGS sequence"/>
</dbReference>
<keyword evidence="1 5" id="KW-0808">Transferase</keyword>
<feature type="domain" description="N-acetyltransferase" evidence="4">
    <location>
        <begin position="29"/>
        <end position="182"/>
    </location>
</feature>
<dbReference type="AlphaFoldDB" id="A0A2N5CBW1"/>
<dbReference type="InterPro" id="IPR016181">
    <property type="entry name" value="Acyl_CoA_acyltransferase"/>
</dbReference>
<feature type="region of interest" description="Disordered" evidence="3">
    <location>
        <begin position="1"/>
        <end position="21"/>
    </location>
</feature>
<dbReference type="Gene3D" id="3.40.630.30">
    <property type="match status" value="1"/>
</dbReference>
<dbReference type="GO" id="GO:0016747">
    <property type="term" value="F:acyltransferase activity, transferring groups other than amino-acyl groups"/>
    <property type="evidence" value="ECO:0007669"/>
    <property type="project" value="InterPro"/>
</dbReference>
<organism evidence="5 6">
    <name type="scientific">Cupriavidus pauculus</name>
    <dbReference type="NCBI Taxonomy" id="82633"/>
    <lineage>
        <taxon>Bacteria</taxon>
        <taxon>Pseudomonadati</taxon>
        <taxon>Pseudomonadota</taxon>
        <taxon>Betaproteobacteria</taxon>
        <taxon>Burkholderiales</taxon>
        <taxon>Burkholderiaceae</taxon>
        <taxon>Cupriavidus</taxon>
    </lineage>
</organism>
<evidence type="ECO:0000256" key="3">
    <source>
        <dbReference type="SAM" id="MobiDB-lite"/>
    </source>
</evidence>
<proteinExistence type="predicted"/>
<protein>
    <submittedName>
        <fullName evidence="5">GNAT family N-acetyltransferase</fullName>
    </submittedName>
</protein>
<dbReference type="RefSeq" id="WP_101682274.1">
    <property type="nucleotide sequence ID" value="NZ_PJRP01000006.1"/>
</dbReference>
<evidence type="ECO:0000259" key="4">
    <source>
        <dbReference type="PROSITE" id="PS51186"/>
    </source>
</evidence>
<sequence>MSDVDGAGDDRASSRIREESWRARGGRQVTVRAVRPADREGLRTFVDGLSRESRYYRFLTGGRVADEVIRGFVAHHPQRDVAVVVTVRGEDGAESIVANAEYVVNTENVAELAVVVADDWQGQGLGRRLIQRLQQIARASQLQGMRGDVLSENRRMLAIMRDCGFAARRNPDDSFLHEVSLSLVDARVSAPRPQREHRLPRDWFAGN</sequence>
<dbReference type="Pfam" id="PF00583">
    <property type="entry name" value="Acetyltransf_1"/>
    <property type="match status" value="1"/>
</dbReference>
<accession>A0A2N5CBW1</accession>
<dbReference type="PROSITE" id="PS51186">
    <property type="entry name" value="GNAT"/>
    <property type="match status" value="1"/>
</dbReference>